<dbReference type="AlphaFoldDB" id="A0A8X6TX79"/>
<name>A0A8X6TX79_NEPPI</name>
<comment type="caution">
    <text evidence="2">The sequence shown here is derived from an EMBL/GenBank/DDBJ whole genome shotgun (WGS) entry which is preliminary data.</text>
</comment>
<evidence type="ECO:0000256" key="1">
    <source>
        <dbReference type="SAM" id="MobiDB-lite"/>
    </source>
</evidence>
<reference evidence="2" key="1">
    <citation type="submission" date="2020-08" db="EMBL/GenBank/DDBJ databases">
        <title>Multicomponent nature underlies the extraordinary mechanical properties of spider dragline silk.</title>
        <authorList>
            <person name="Kono N."/>
            <person name="Nakamura H."/>
            <person name="Mori M."/>
            <person name="Yoshida Y."/>
            <person name="Ohtoshi R."/>
            <person name="Malay A.D."/>
            <person name="Moran D.A.P."/>
            <person name="Tomita M."/>
            <person name="Numata K."/>
            <person name="Arakawa K."/>
        </authorList>
    </citation>
    <scope>NUCLEOTIDE SEQUENCE</scope>
</reference>
<protein>
    <submittedName>
        <fullName evidence="2">Uncharacterized protein</fullName>
    </submittedName>
</protein>
<organism evidence="2 3">
    <name type="scientific">Nephila pilipes</name>
    <name type="common">Giant wood spider</name>
    <name type="synonym">Nephila maculata</name>
    <dbReference type="NCBI Taxonomy" id="299642"/>
    <lineage>
        <taxon>Eukaryota</taxon>
        <taxon>Metazoa</taxon>
        <taxon>Ecdysozoa</taxon>
        <taxon>Arthropoda</taxon>
        <taxon>Chelicerata</taxon>
        <taxon>Arachnida</taxon>
        <taxon>Araneae</taxon>
        <taxon>Araneomorphae</taxon>
        <taxon>Entelegynae</taxon>
        <taxon>Araneoidea</taxon>
        <taxon>Nephilidae</taxon>
        <taxon>Nephila</taxon>
    </lineage>
</organism>
<dbReference type="Proteomes" id="UP000887013">
    <property type="component" value="Unassembled WGS sequence"/>
</dbReference>
<evidence type="ECO:0000313" key="3">
    <source>
        <dbReference type="Proteomes" id="UP000887013"/>
    </source>
</evidence>
<feature type="region of interest" description="Disordered" evidence="1">
    <location>
        <begin position="1"/>
        <end position="31"/>
    </location>
</feature>
<gene>
    <name evidence="2" type="ORF">NPIL_438371</name>
</gene>
<proteinExistence type="predicted"/>
<evidence type="ECO:0000313" key="2">
    <source>
        <dbReference type="EMBL" id="GFT66554.1"/>
    </source>
</evidence>
<accession>A0A8X6TX79</accession>
<keyword evidence="3" id="KW-1185">Reference proteome</keyword>
<sequence length="106" mass="12268">MLISDLPVVSSSGFQDAENVGNNSEEDLEKPSDTRVWKKINMLEWYSSVSPEFKICCTTFAHLTTPTSWCPLPTFVENRRRCEMYIKNLYIVDPSQNVKCAIYFYV</sequence>
<dbReference type="EMBL" id="BMAW01068961">
    <property type="protein sequence ID" value="GFT66554.1"/>
    <property type="molecule type" value="Genomic_DNA"/>
</dbReference>